<reference evidence="1" key="1">
    <citation type="submission" date="2021-05" db="EMBL/GenBank/DDBJ databases">
        <authorList>
            <person name="Pietrasiak N."/>
            <person name="Ward R."/>
            <person name="Stajich J.E."/>
            <person name="Kurbessoian T."/>
        </authorList>
    </citation>
    <scope>NUCLEOTIDE SEQUENCE</scope>
    <source>
        <strain evidence="1">JT2-VF2</strain>
    </source>
</reference>
<dbReference type="AlphaFoldDB" id="A0A951Q370"/>
<comment type="caution">
    <text evidence="1">The sequence shown here is derived from an EMBL/GenBank/DDBJ whole genome shotgun (WGS) entry which is preliminary data.</text>
</comment>
<proteinExistence type="predicted"/>
<dbReference type="Proteomes" id="UP000715781">
    <property type="component" value="Unassembled WGS sequence"/>
</dbReference>
<organism evidence="1 2">
    <name type="scientific">Mojavia pulchra JT2-VF2</name>
    <dbReference type="NCBI Taxonomy" id="287848"/>
    <lineage>
        <taxon>Bacteria</taxon>
        <taxon>Bacillati</taxon>
        <taxon>Cyanobacteriota</taxon>
        <taxon>Cyanophyceae</taxon>
        <taxon>Nostocales</taxon>
        <taxon>Nostocaceae</taxon>
    </lineage>
</organism>
<accession>A0A951Q370</accession>
<sequence>MMNKYFSRLAIAYGTARNAIAILGICLTPLMSNCQINTQMSLAGREKQRQSNTNTSSKPYKGFISESTRVVTIPPPTPLMLAAKKGDVAKVRKLHLARRNYLSSKLY</sequence>
<evidence type="ECO:0000313" key="1">
    <source>
        <dbReference type="EMBL" id="MBW4564058.1"/>
    </source>
</evidence>
<gene>
    <name evidence="1" type="ORF">KME32_23545</name>
</gene>
<evidence type="ECO:0000313" key="2">
    <source>
        <dbReference type="Proteomes" id="UP000715781"/>
    </source>
</evidence>
<name>A0A951Q370_9NOST</name>
<reference evidence="1" key="2">
    <citation type="journal article" date="2022" name="Microbiol. Resour. Announc.">
        <title>Metagenome Sequencing to Explore Phylogenomics of Terrestrial Cyanobacteria.</title>
        <authorList>
            <person name="Ward R.D."/>
            <person name="Stajich J.E."/>
            <person name="Johansen J.R."/>
            <person name="Huntemann M."/>
            <person name="Clum A."/>
            <person name="Foster B."/>
            <person name="Foster B."/>
            <person name="Roux S."/>
            <person name="Palaniappan K."/>
            <person name="Varghese N."/>
            <person name="Mukherjee S."/>
            <person name="Reddy T.B.K."/>
            <person name="Daum C."/>
            <person name="Copeland A."/>
            <person name="Chen I.A."/>
            <person name="Ivanova N.N."/>
            <person name="Kyrpides N.C."/>
            <person name="Shapiro N."/>
            <person name="Eloe-Fadrosh E.A."/>
            <person name="Pietrasiak N."/>
        </authorList>
    </citation>
    <scope>NUCLEOTIDE SEQUENCE</scope>
    <source>
        <strain evidence="1">JT2-VF2</strain>
    </source>
</reference>
<dbReference type="EMBL" id="JAHHHN010000018">
    <property type="protein sequence ID" value="MBW4564058.1"/>
    <property type="molecule type" value="Genomic_DNA"/>
</dbReference>
<protein>
    <submittedName>
        <fullName evidence="1">Uncharacterized protein</fullName>
    </submittedName>
</protein>